<feature type="compositionally biased region" description="Low complexity" evidence="2">
    <location>
        <begin position="131"/>
        <end position="142"/>
    </location>
</feature>
<dbReference type="CDD" id="cd00067">
    <property type="entry name" value="GAL4"/>
    <property type="match status" value="1"/>
</dbReference>
<accession>A0ABR1Q3E9</accession>
<dbReference type="EMBL" id="JAQQWE010000007">
    <property type="protein sequence ID" value="KAK7946477.1"/>
    <property type="molecule type" value="Genomic_DNA"/>
</dbReference>
<keyword evidence="4" id="KW-1185">Reference proteome</keyword>
<evidence type="ECO:0000256" key="2">
    <source>
        <dbReference type="SAM" id="MobiDB-lite"/>
    </source>
</evidence>
<evidence type="ECO:0000256" key="1">
    <source>
        <dbReference type="ARBA" id="ARBA00023242"/>
    </source>
</evidence>
<protein>
    <recommendedName>
        <fullName evidence="5">Zn(2)-C6 fungal-type domain-containing protein</fullName>
    </recommendedName>
</protein>
<dbReference type="Proteomes" id="UP001391051">
    <property type="component" value="Unassembled WGS sequence"/>
</dbReference>
<feature type="region of interest" description="Disordered" evidence="2">
    <location>
        <begin position="557"/>
        <end position="587"/>
    </location>
</feature>
<keyword evidence="1" id="KW-0539">Nucleus</keyword>
<organism evidence="3 4">
    <name type="scientific">Apiospora aurea</name>
    <dbReference type="NCBI Taxonomy" id="335848"/>
    <lineage>
        <taxon>Eukaryota</taxon>
        <taxon>Fungi</taxon>
        <taxon>Dikarya</taxon>
        <taxon>Ascomycota</taxon>
        <taxon>Pezizomycotina</taxon>
        <taxon>Sordariomycetes</taxon>
        <taxon>Xylariomycetidae</taxon>
        <taxon>Amphisphaeriales</taxon>
        <taxon>Apiosporaceae</taxon>
        <taxon>Apiospora</taxon>
    </lineage>
</organism>
<evidence type="ECO:0000313" key="4">
    <source>
        <dbReference type="Proteomes" id="UP001391051"/>
    </source>
</evidence>
<dbReference type="InterPro" id="IPR001138">
    <property type="entry name" value="Zn2Cys6_DnaBD"/>
</dbReference>
<feature type="compositionally biased region" description="Polar residues" evidence="2">
    <location>
        <begin position="105"/>
        <end position="116"/>
    </location>
</feature>
<dbReference type="GeneID" id="92080082"/>
<evidence type="ECO:0000313" key="3">
    <source>
        <dbReference type="EMBL" id="KAK7946477.1"/>
    </source>
</evidence>
<name>A0ABR1Q3E9_9PEZI</name>
<sequence>MSQNCSGTSLVGFSVYQPALGAPLQFVPEMGSKELDDMINAYVPGPASILDKRTAVSLEFFDYTIHTGELFKFFYVYSPISTTASPASSSMHDSGYGSNFNTSPVMSESQWTQTMPSSTASQTKARKSSKKTASSVSKSQVTDFSQMPGFSIMTKDGQDVTNSASRGCKTKEQRDHAHLMRIIKACESCRKKKTRCDPSHRKATKSMGASESTGRASKAKKTATTTQSASMASMKAESIMAASSFDSIAAGSFTLDQSFASALEPVTDNWDQFIQYDDEYAETIPQVYDFVYDPAGYLSPSTSNTSSQVPSPHQPVTPSNAATPGQLFVPADSPTFLQPVARERIGTINTNATDVGLAQAQSLGSRVASVHREVTGSDAYGTDLGQNPTLPYLTGDGVNAGNNYVDFNLYSPASSFLDEDPGMVQDIAAPTRDSYSSKQHSSSGHRPDQHRTVMHADQLPATDSASYVGDGTLTAHGGNRLVNNATGVSSHLASITAAHCDFATSSSSSAGTLVAHGHNRHASNAATASNAVTACSVAAADSIAAANSIITATNAATTSSRMVSSNSTGDESRVETLRRAGSLVRQKSSIPAVDDSLVDRKLGTESTADRDASQDSQGGSGTALVQSQAGLQASQHSQSSSGTVSDQSIAALAICAAIFVVSVILSSCVRTSLQWLDRGAQQDLSNNTLAVLPLAAVALSSLQVSSSRALGNKREPQAQGNSRWETKLSTMVPGALSSWNRIGSSLTSSFSGHLQRGILV</sequence>
<feature type="region of interest" description="Disordered" evidence="2">
    <location>
        <begin position="105"/>
        <end position="173"/>
    </location>
</feature>
<feature type="region of interest" description="Disordered" evidence="2">
    <location>
        <begin position="605"/>
        <end position="642"/>
    </location>
</feature>
<evidence type="ECO:0008006" key="5">
    <source>
        <dbReference type="Google" id="ProtNLM"/>
    </source>
</evidence>
<gene>
    <name evidence="3" type="ORF">PG986_010798</name>
</gene>
<feature type="region of interest" description="Disordered" evidence="2">
    <location>
        <begin position="299"/>
        <end position="319"/>
    </location>
</feature>
<proteinExistence type="predicted"/>
<dbReference type="RefSeq" id="XP_066696511.1">
    <property type="nucleotide sequence ID" value="XM_066847020.1"/>
</dbReference>
<feature type="region of interest" description="Disordered" evidence="2">
    <location>
        <begin position="197"/>
        <end position="228"/>
    </location>
</feature>
<reference evidence="3 4" key="1">
    <citation type="submission" date="2023-01" db="EMBL/GenBank/DDBJ databases">
        <title>Analysis of 21 Apiospora genomes using comparative genomics revels a genus with tremendous synthesis potential of carbohydrate active enzymes and secondary metabolites.</title>
        <authorList>
            <person name="Sorensen T."/>
        </authorList>
    </citation>
    <scope>NUCLEOTIDE SEQUENCE [LARGE SCALE GENOMIC DNA]</scope>
    <source>
        <strain evidence="3 4">CBS 24483</strain>
    </source>
</reference>
<comment type="caution">
    <text evidence="3">The sequence shown here is derived from an EMBL/GenBank/DDBJ whole genome shotgun (WGS) entry which is preliminary data.</text>
</comment>
<feature type="compositionally biased region" description="Low complexity" evidence="2">
    <location>
        <begin position="626"/>
        <end position="642"/>
    </location>
</feature>
<feature type="region of interest" description="Disordered" evidence="2">
    <location>
        <begin position="431"/>
        <end position="450"/>
    </location>
</feature>